<gene>
    <name evidence="8" type="ORF">KDM90_04080</name>
</gene>
<evidence type="ECO:0000256" key="5">
    <source>
        <dbReference type="ARBA" id="ARBA00022989"/>
    </source>
</evidence>
<feature type="transmembrane region" description="Helical" evidence="7">
    <location>
        <begin position="95"/>
        <end position="113"/>
    </location>
</feature>
<evidence type="ECO:0000256" key="7">
    <source>
        <dbReference type="SAM" id="Phobius"/>
    </source>
</evidence>
<feature type="transmembrane region" description="Helical" evidence="7">
    <location>
        <begin position="125"/>
        <end position="144"/>
    </location>
</feature>
<keyword evidence="5 7" id="KW-1133">Transmembrane helix</keyword>
<accession>A0A941E1Z1</accession>
<evidence type="ECO:0000313" key="9">
    <source>
        <dbReference type="Proteomes" id="UP000678545"/>
    </source>
</evidence>
<evidence type="ECO:0000256" key="3">
    <source>
        <dbReference type="ARBA" id="ARBA00022475"/>
    </source>
</evidence>
<sequence length="156" mass="18048">MKMILNWFQRYWWLEKQIQVYLKDLVMTLVRVYVAWQFFRSGLVKFEDWQSTVSLFVDEYHVPVLSPEIAALIGTAGELILPILLVVGLVSRFSALGLFVLNLVAIMSYPILWTLDCPAALNDHFYWGVLLAVLFVGGAGKWSLDTYFMHRWGVNK</sequence>
<keyword evidence="9" id="KW-1185">Reference proteome</keyword>
<evidence type="ECO:0000256" key="4">
    <source>
        <dbReference type="ARBA" id="ARBA00022692"/>
    </source>
</evidence>
<dbReference type="EMBL" id="JAGSPJ010000001">
    <property type="protein sequence ID" value="MBR7799169.1"/>
    <property type="molecule type" value="Genomic_DNA"/>
</dbReference>
<dbReference type="Proteomes" id="UP000678545">
    <property type="component" value="Unassembled WGS sequence"/>
</dbReference>
<comment type="subcellular location">
    <subcellularLocation>
        <location evidence="1">Cell membrane</location>
        <topology evidence="1">Multi-pass membrane protein</topology>
    </subcellularLocation>
</comment>
<protein>
    <submittedName>
        <fullName evidence="8">DoxX family protein</fullName>
    </submittedName>
</protein>
<reference evidence="8" key="1">
    <citation type="submission" date="2021-04" db="EMBL/GenBank/DDBJ databases">
        <title>novel species isolated from subtropical streams in China.</title>
        <authorList>
            <person name="Lu H."/>
        </authorList>
    </citation>
    <scope>NUCLEOTIDE SEQUENCE</scope>
    <source>
        <strain evidence="8">FT137W</strain>
    </source>
</reference>
<feature type="transmembrane region" description="Helical" evidence="7">
    <location>
        <begin position="69"/>
        <end position="90"/>
    </location>
</feature>
<organism evidence="8 9">
    <name type="scientific">Undibacterium fentianense</name>
    <dbReference type="NCBI Taxonomy" id="2828728"/>
    <lineage>
        <taxon>Bacteria</taxon>
        <taxon>Pseudomonadati</taxon>
        <taxon>Pseudomonadota</taxon>
        <taxon>Betaproteobacteria</taxon>
        <taxon>Burkholderiales</taxon>
        <taxon>Oxalobacteraceae</taxon>
        <taxon>Undibacterium</taxon>
    </lineage>
</organism>
<keyword evidence="3" id="KW-1003">Cell membrane</keyword>
<keyword evidence="4 7" id="KW-0812">Transmembrane</keyword>
<dbReference type="GO" id="GO:0005886">
    <property type="term" value="C:plasma membrane"/>
    <property type="evidence" value="ECO:0007669"/>
    <property type="project" value="UniProtKB-SubCell"/>
</dbReference>
<comment type="similarity">
    <text evidence="2">Belongs to the DoxX family.</text>
</comment>
<name>A0A941E1Z1_9BURK</name>
<comment type="caution">
    <text evidence="8">The sequence shown here is derived from an EMBL/GenBank/DDBJ whole genome shotgun (WGS) entry which is preliminary data.</text>
</comment>
<dbReference type="AlphaFoldDB" id="A0A941E1Z1"/>
<dbReference type="PANTHER" id="PTHR33452:SF1">
    <property type="entry name" value="INNER MEMBRANE PROTEIN YPHA-RELATED"/>
    <property type="match status" value="1"/>
</dbReference>
<dbReference type="Pfam" id="PF07681">
    <property type="entry name" value="DoxX"/>
    <property type="match status" value="1"/>
</dbReference>
<dbReference type="RefSeq" id="WP_212674268.1">
    <property type="nucleotide sequence ID" value="NZ_JAGSPJ010000001.1"/>
</dbReference>
<proteinExistence type="inferred from homology"/>
<dbReference type="InterPro" id="IPR051907">
    <property type="entry name" value="DoxX-like_oxidoreductase"/>
</dbReference>
<feature type="transmembrane region" description="Helical" evidence="7">
    <location>
        <begin position="20"/>
        <end position="39"/>
    </location>
</feature>
<dbReference type="PANTHER" id="PTHR33452">
    <property type="entry name" value="OXIDOREDUCTASE CATD-RELATED"/>
    <property type="match status" value="1"/>
</dbReference>
<dbReference type="InterPro" id="IPR032808">
    <property type="entry name" value="DoxX"/>
</dbReference>
<keyword evidence="6 7" id="KW-0472">Membrane</keyword>
<evidence type="ECO:0000313" key="8">
    <source>
        <dbReference type="EMBL" id="MBR7799169.1"/>
    </source>
</evidence>
<evidence type="ECO:0000256" key="2">
    <source>
        <dbReference type="ARBA" id="ARBA00006679"/>
    </source>
</evidence>
<evidence type="ECO:0000256" key="1">
    <source>
        <dbReference type="ARBA" id="ARBA00004651"/>
    </source>
</evidence>
<evidence type="ECO:0000256" key="6">
    <source>
        <dbReference type="ARBA" id="ARBA00023136"/>
    </source>
</evidence>